<dbReference type="PANTHER" id="PTHR35761">
    <property type="entry name" value="ATR INTERACTING PROTEIN"/>
    <property type="match status" value="1"/>
</dbReference>
<sequence length="119" mass="13606">MSTLTSRKLIDLAFFSVLTIIKLRILAHLIETIAIKSVSLISLTHLEQFVFRTFLMWKILILLNRLVSSPSYSATVLLDVAVRLSQKGNENKQQDSMTKQIRRTEIVNLACIFKKRVCA</sequence>
<evidence type="ECO:0000313" key="3">
    <source>
        <dbReference type="Proteomes" id="UP000002051"/>
    </source>
</evidence>
<proteinExistence type="predicted"/>
<protein>
    <submittedName>
        <fullName evidence="1">Dimerizations protein, putative</fullName>
    </submittedName>
</protein>
<dbReference type="AlphaFoldDB" id="G7KC70"/>
<gene>
    <name evidence="1" type="ordered locus">MTR_5g019630</name>
</gene>
<keyword evidence="3" id="KW-1185">Reference proteome</keyword>
<reference evidence="2" key="3">
    <citation type="submission" date="2015-04" db="UniProtKB">
        <authorList>
            <consortium name="EnsemblPlants"/>
        </authorList>
    </citation>
    <scope>IDENTIFICATION</scope>
    <source>
        <strain evidence="2">cv. Jemalong A17</strain>
    </source>
</reference>
<dbReference type="InterPro" id="IPR044952">
    <property type="entry name" value="SUV2"/>
</dbReference>
<dbReference type="HOGENOM" id="CLU_2064984_0_0_1"/>
<dbReference type="PaxDb" id="3880-AES94902"/>
<dbReference type="STRING" id="3880.G7KC70"/>
<dbReference type="EnsemblPlants" id="AES94902">
    <property type="protein sequence ID" value="AES94902"/>
    <property type="gene ID" value="MTR_5g019630"/>
</dbReference>
<dbReference type="Proteomes" id="UP000002051">
    <property type="component" value="Chromosome 5"/>
</dbReference>
<accession>G7KC70</accession>
<dbReference type="GO" id="GO:0006974">
    <property type="term" value="P:DNA damage response"/>
    <property type="evidence" value="ECO:0007669"/>
    <property type="project" value="InterPro"/>
</dbReference>
<evidence type="ECO:0000313" key="1">
    <source>
        <dbReference type="EMBL" id="AES94902.1"/>
    </source>
</evidence>
<reference evidence="1 3" key="1">
    <citation type="journal article" date="2011" name="Nature">
        <title>The Medicago genome provides insight into the evolution of rhizobial symbioses.</title>
        <authorList>
            <person name="Young N.D."/>
            <person name="Debelle F."/>
            <person name="Oldroyd G.E."/>
            <person name="Geurts R."/>
            <person name="Cannon S.B."/>
            <person name="Udvardi M.K."/>
            <person name="Benedito V.A."/>
            <person name="Mayer K.F."/>
            <person name="Gouzy J."/>
            <person name="Schoof H."/>
            <person name="Van de Peer Y."/>
            <person name="Proost S."/>
            <person name="Cook D.R."/>
            <person name="Meyers B.C."/>
            <person name="Spannagl M."/>
            <person name="Cheung F."/>
            <person name="De Mita S."/>
            <person name="Krishnakumar V."/>
            <person name="Gundlach H."/>
            <person name="Zhou S."/>
            <person name="Mudge J."/>
            <person name="Bharti A.K."/>
            <person name="Murray J.D."/>
            <person name="Naoumkina M.A."/>
            <person name="Rosen B."/>
            <person name="Silverstein K.A."/>
            <person name="Tang H."/>
            <person name="Rombauts S."/>
            <person name="Zhao P.X."/>
            <person name="Zhou P."/>
            <person name="Barbe V."/>
            <person name="Bardou P."/>
            <person name="Bechner M."/>
            <person name="Bellec A."/>
            <person name="Berger A."/>
            <person name="Berges H."/>
            <person name="Bidwell S."/>
            <person name="Bisseling T."/>
            <person name="Choisne N."/>
            <person name="Couloux A."/>
            <person name="Denny R."/>
            <person name="Deshpande S."/>
            <person name="Dai X."/>
            <person name="Doyle J.J."/>
            <person name="Dudez A.M."/>
            <person name="Farmer A.D."/>
            <person name="Fouteau S."/>
            <person name="Franken C."/>
            <person name="Gibelin C."/>
            <person name="Gish J."/>
            <person name="Goldstein S."/>
            <person name="Gonzalez A.J."/>
            <person name="Green P.J."/>
            <person name="Hallab A."/>
            <person name="Hartog M."/>
            <person name="Hua A."/>
            <person name="Humphray S.J."/>
            <person name="Jeong D.H."/>
            <person name="Jing Y."/>
            <person name="Jocker A."/>
            <person name="Kenton S.M."/>
            <person name="Kim D.J."/>
            <person name="Klee K."/>
            <person name="Lai H."/>
            <person name="Lang C."/>
            <person name="Lin S."/>
            <person name="Macmil S.L."/>
            <person name="Magdelenat G."/>
            <person name="Matthews L."/>
            <person name="McCorrison J."/>
            <person name="Monaghan E.L."/>
            <person name="Mun J.H."/>
            <person name="Najar F.Z."/>
            <person name="Nicholson C."/>
            <person name="Noirot C."/>
            <person name="O'Bleness M."/>
            <person name="Paule C.R."/>
            <person name="Poulain J."/>
            <person name="Prion F."/>
            <person name="Qin B."/>
            <person name="Qu C."/>
            <person name="Retzel E.F."/>
            <person name="Riddle C."/>
            <person name="Sallet E."/>
            <person name="Samain S."/>
            <person name="Samson N."/>
            <person name="Sanders I."/>
            <person name="Saurat O."/>
            <person name="Scarpelli C."/>
            <person name="Schiex T."/>
            <person name="Segurens B."/>
            <person name="Severin A.J."/>
            <person name="Sherrier D.J."/>
            <person name="Shi R."/>
            <person name="Sims S."/>
            <person name="Singer S.R."/>
            <person name="Sinharoy S."/>
            <person name="Sterck L."/>
            <person name="Viollet A."/>
            <person name="Wang B.B."/>
            <person name="Wang K."/>
            <person name="Wang M."/>
            <person name="Wang X."/>
            <person name="Warfsmann J."/>
            <person name="Weissenbach J."/>
            <person name="White D.D."/>
            <person name="White J.D."/>
            <person name="Wiley G.B."/>
            <person name="Wincker P."/>
            <person name="Xing Y."/>
            <person name="Yang L."/>
            <person name="Yao Z."/>
            <person name="Ying F."/>
            <person name="Zhai J."/>
            <person name="Zhou L."/>
            <person name="Zuber A."/>
            <person name="Denarie J."/>
            <person name="Dixon R.A."/>
            <person name="May G.D."/>
            <person name="Schwartz D.C."/>
            <person name="Rogers J."/>
            <person name="Quetier F."/>
            <person name="Town C.D."/>
            <person name="Roe B.A."/>
        </authorList>
    </citation>
    <scope>NUCLEOTIDE SEQUENCE [LARGE SCALE GENOMIC DNA]</scope>
    <source>
        <strain evidence="1">A17</strain>
        <strain evidence="2 3">cv. Jemalong A17</strain>
    </source>
</reference>
<dbReference type="EMBL" id="CM001221">
    <property type="protein sequence ID" value="AES94902.1"/>
    <property type="molecule type" value="Genomic_DNA"/>
</dbReference>
<reference evidence="1 3" key="2">
    <citation type="journal article" date="2014" name="BMC Genomics">
        <title>An improved genome release (version Mt4.0) for the model legume Medicago truncatula.</title>
        <authorList>
            <person name="Tang H."/>
            <person name="Krishnakumar V."/>
            <person name="Bidwell S."/>
            <person name="Rosen B."/>
            <person name="Chan A."/>
            <person name="Zhou S."/>
            <person name="Gentzbittel L."/>
            <person name="Childs K.L."/>
            <person name="Yandell M."/>
            <person name="Gundlach H."/>
            <person name="Mayer K.F."/>
            <person name="Schwartz D.C."/>
            <person name="Town C.D."/>
        </authorList>
    </citation>
    <scope>GENOME REANNOTATION</scope>
    <source>
        <strain evidence="2 3">cv. Jemalong A17</strain>
    </source>
</reference>
<name>G7KC70_MEDTR</name>
<dbReference type="PANTHER" id="PTHR35761:SF1">
    <property type="entry name" value="PROTEIN SENSITIVE TO UV 2"/>
    <property type="match status" value="1"/>
</dbReference>
<evidence type="ECO:0000313" key="2">
    <source>
        <dbReference type="EnsemblPlants" id="AES94902"/>
    </source>
</evidence>
<organism evidence="1 3">
    <name type="scientific">Medicago truncatula</name>
    <name type="common">Barrel medic</name>
    <name type="synonym">Medicago tribuloides</name>
    <dbReference type="NCBI Taxonomy" id="3880"/>
    <lineage>
        <taxon>Eukaryota</taxon>
        <taxon>Viridiplantae</taxon>
        <taxon>Streptophyta</taxon>
        <taxon>Embryophyta</taxon>
        <taxon>Tracheophyta</taxon>
        <taxon>Spermatophyta</taxon>
        <taxon>Magnoliopsida</taxon>
        <taxon>eudicotyledons</taxon>
        <taxon>Gunneridae</taxon>
        <taxon>Pentapetalae</taxon>
        <taxon>rosids</taxon>
        <taxon>fabids</taxon>
        <taxon>Fabales</taxon>
        <taxon>Fabaceae</taxon>
        <taxon>Papilionoideae</taxon>
        <taxon>50 kb inversion clade</taxon>
        <taxon>NPAAA clade</taxon>
        <taxon>Hologalegina</taxon>
        <taxon>IRL clade</taxon>
        <taxon>Trifolieae</taxon>
        <taxon>Medicago</taxon>
    </lineage>
</organism>